<dbReference type="GO" id="GO:0005524">
    <property type="term" value="F:ATP binding"/>
    <property type="evidence" value="ECO:0007669"/>
    <property type="project" value="InterPro"/>
</dbReference>
<evidence type="ECO:0000313" key="3">
    <source>
        <dbReference type="EMBL" id="OAA65431.1"/>
    </source>
</evidence>
<dbReference type="Gene3D" id="3.40.50.300">
    <property type="entry name" value="P-loop containing nucleotide triphosphate hydrolases"/>
    <property type="match status" value="1"/>
</dbReference>
<feature type="compositionally biased region" description="Polar residues" evidence="1">
    <location>
        <begin position="23"/>
        <end position="36"/>
    </location>
</feature>
<dbReference type="InterPro" id="IPR003959">
    <property type="entry name" value="ATPase_AAA_core"/>
</dbReference>
<dbReference type="STRING" id="1081102.A0A167XUS0"/>
<dbReference type="OrthoDB" id="5099298at2759"/>
<dbReference type="SMART" id="SM00382">
    <property type="entry name" value="AAA"/>
    <property type="match status" value="1"/>
</dbReference>
<dbReference type="PANTHER" id="PTHR46411:SF2">
    <property type="entry name" value="AAA+ ATPASE DOMAIN-CONTAINING PROTEIN"/>
    <property type="match status" value="1"/>
</dbReference>
<name>A0A167XUS0_9HYPO</name>
<sequence length="925" mass="104721">MDTEGLIAEYERILGGKFLPKDSGNQQQTRAGSSDSPGEETRTPDGGNGVNTRDQPSGENDPPNDGHGEGSRQEDGRQKNDADQDNGRAEAGPGTRKDAADGKGKGKNYAKGKRHAQHFIPDLKKVVQFSDTEGKKHVIGLETYKFKTHRSRHTQVLAEAEDKPFRDYAILLKADVNDDVRGGIKADFSLEIQSDALKNIFRTVGKWYRELTLDTGAEPIVIQYPFQCLFFLRTKLRELQLASTTPPQTRRELANLVDFIHAPVGHSKIIETYNNLVPHGKITFPMVWTLYPPYEPVLALHAGQKLEDSSCYLVESVSFSQDEGEPYWDIQLLFGYHDGNHFYLKSTQRKIHWFDGVRDINQGQLDLLPLNLLEEEKRNAIRASLVRRGKLYVDYCTRDFSFMHYKGPVELASRDSEMQLKALGSHNRIYVDTRVIIDRTAESKVSNADDNIGDTVASCLSEHLATTAERQISLTSTAMPVSGVHQQLRDLVQSKFTGAGAGEDDEDQQQKQKERQQQQQPEHGGPATEPKERDGGTVDGDGDGDENDWMLDPKDYAPRSFELTDEDYMVCRKTVVAFLLDRKLWVFYVEIHHLREIEWKNDPFQSLQLSSDKKRLVHRLVKGFDGGSEQDTYDDLIEGKGKGLIFLLHGPPGLGKTLTAESVAESTKRPLYHVSTGELSIEVHDLENQLSEIFRLGARWNAVVLLDEADVLMSKRTTDDLRRNAIVAVFLRMLEYYRGMLFLTTNRHSDFDNAFYNRIHITIEYGELTEDWRTNIWREHLQRACRRNRDALLWRNDTGEAEAARDAARDDDDGDDDALFRALGVLPNNGRDIKNYVRTSLAFARAEDEDLGLDQVLVVLENNLPRQAVEANQAALNQLHALRDRQLRQKDAREARLAKARKQEMAKETVKETANESANGATDEA</sequence>
<keyword evidence="4" id="KW-1185">Reference proteome</keyword>
<reference evidence="3 4" key="1">
    <citation type="journal article" date="2016" name="Genome Biol. Evol.">
        <title>Divergent and convergent evolution of fungal pathogenicity.</title>
        <authorList>
            <person name="Shang Y."/>
            <person name="Xiao G."/>
            <person name="Zheng P."/>
            <person name="Cen K."/>
            <person name="Zhan S."/>
            <person name="Wang C."/>
        </authorList>
    </citation>
    <scope>NUCLEOTIDE SEQUENCE [LARGE SCALE GENOMIC DNA]</scope>
    <source>
        <strain evidence="3 4">RCEF 264</strain>
    </source>
</reference>
<dbReference type="GO" id="GO:0016887">
    <property type="term" value="F:ATP hydrolysis activity"/>
    <property type="evidence" value="ECO:0007669"/>
    <property type="project" value="InterPro"/>
</dbReference>
<evidence type="ECO:0000256" key="1">
    <source>
        <dbReference type="SAM" id="MobiDB-lite"/>
    </source>
</evidence>
<accession>A0A167XUS0</accession>
<feature type="domain" description="AAA+ ATPase" evidence="2">
    <location>
        <begin position="642"/>
        <end position="769"/>
    </location>
</feature>
<feature type="region of interest" description="Disordered" evidence="1">
    <location>
        <begin position="893"/>
        <end position="925"/>
    </location>
</feature>
<dbReference type="Pfam" id="PF22942">
    <property type="entry name" value="DUF7025"/>
    <property type="match status" value="1"/>
</dbReference>
<dbReference type="InterPro" id="IPR003593">
    <property type="entry name" value="AAA+_ATPase"/>
</dbReference>
<evidence type="ECO:0000259" key="2">
    <source>
        <dbReference type="SMART" id="SM00382"/>
    </source>
</evidence>
<gene>
    <name evidence="3" type="ORF">SPI_02218</name>
</gene>
<feature type="compositionally biased region" description="Basic and acidic residues" evidence="1">
    <location>
        <begin position="64"/>
        <end position="88"/>
    </location>
</feature>
<proteinExistence type="predicted"/>
<organism evidence="3 4">
    <name type="scientific">Niveomyces insectorum RCEF 264</name>
    <dbReference type="NCBI Taxonomy" id="1081102"/>
    <lineage>
        <taxon>Eukaryota</taxon>
        <taxon>Fungi</taxon>
        <taxon>Dikarya</taxon>
        <taxon>Ascomycota</taxon>
        <taxon>Pezizomycotina</taxon>
        <taxon>Sordariomycetes</taxon>
        <taxon>Hypocreomycetidae</taxon>
        <taxon>Hypocreales</taxon>
        <taxon>Cordycipitaceae</taxon>
        <taxon>Niveomyces</taxon>
    </lineage>
</organism>
<dbReference type="Proteomes" id="UP000076874">
    <property type="component" value="Unassembled WGS sequence"/>
</dbReference>
<dbReference type="EMBL" id="AZHD01000003">
    <property type="protein sequence ID" value="OAA65431.1"/>
    <property type="molecule type" value="Genomic_DNA"/>
</dbReference>
<comment type="caution">
    <text evidence="3">The sequence shown here is derived from an EMBL/GenBank/DDBJ whole genome shotgun (WGS) entry which is preliminary data.</text>
</comment>
<dbReference type="SUPFAM" id="SSF52540">
    <property type="entry name" value="P-loop containing nucleoside triphosphate hydrolases"/>
    <property type="match status" value="1"/>
</dbReference>
<dbReference type="InterPro" id="IPR027417">
    <property type="entry name" value="P-loop_NTPase"/>
</dbReference>
<feature type="compositionally biased region" description="Polar residues" evidence="1">
    <location>
        <begin position="915"/>
        <end position="925"/>
    </location>
</feature>
<dbReference type="InterPro" id="IPR054289">
    <property type="entry name" value="DUF7025"/>
</dbReference>
<feature type="region of interest" description="Disordered" evidence="1">
    <location>
        <begin position="498"/>
        <end position="553"/>
    </location>
</feature>
<dbReference type="CDD" id="cd19481">
    <property type="entry name" value="RecA-like_protease"/>
    <property type="match status" value="1"/>
</dbReference>
<dbReference type="Pfam" id="PF00004">
    <property type="entry name" value="AAA"/>
    <property type="match status" value="1"/>
</dbReference>
<dbReference type="PANTHER" id="PTHR46411">
    <property type="entry name" value="FAMILY ATPASE, PUTATIVE-RELATED"/>
    <property type="match status" value="1"/>
</dbReference>
<feature type="compositionally biased region" description="Basic and acidic residues" evidence="1">
    <location>
        <begin position="893"/>
        <end position="914"/>
    </location>
</feature>
<dbReference type="AlphaFoldDB" id="A0A167XUS0"/>
<feature type="region of interest" description="Disordered" evidence="1">
    <location>
        <begin position="14"/>
        <end position="116"/>
    </location>
</feature>
<feature type="compositionally biased region" description="Basic residues" evidence="1">
    <location>
        <begin position="105"/>
        <end position="116"/>
    </location>
</feature>
<evidence type="ECO:0000313" key="4">
    <source>
        <dbReference type="Proteomes" id="UP000076874"/>
    </source>
</evidence>
<feature type="compositionally biased region" description="Acidic residues" evidence="1">
    <location>
        <begin position="540"/>
        <end position="549"/>
    </location>
</feature>
<feature type="compositionally biased region" description="Basic and acidic residues" evidence="1">
    <location>
        <begin position="95"/>
        <end position="104"/>
    </location>
</feature>
<protein>
    <submittedName>
        <fullName evidence="3">ATPase, AAA-type, core</fullName>
    </submittedName>
</protein>